<reference evidence="1 2" key="1">
    <citation type="submission" date="2020-08" db="EMBL/GenBank/DDBJ databases">
        <title>Genome sequence of Sphingomonas daechungensis KACC 18115T.</title>
        <authorList>
            <person name="Hyun D.-W."/>
            <person name="Bae J.-W."/>
        </authorList>
    </citation>
    <scope>NUCLEOTIDE SEQUENCE [LARGE SCALE GENOMIC DNA]</scope>
    <source>
        <strain evidence="1 2">KACC 18115</strain>
    </source>
</reference>
<evidence type="ECO:0000313" key="2">
    <source>
        <dbReference type="Proteomes" id="UP000516134"/>
    </source>
</evidence>
<accession>A0ABX6T066</accession>
<evidence type="ECO:0000313" key="1">
    <source>
        <dbReference type="EMBL" id="QNP42809.1"/>
    </source>
</evidence>
<dbReference type="Proteomes" id="UP000516134">
    <property type="component" value="Chromosome"/>
</dbReference>
<dbReference type="RefSeq" id="WP_187714241.1">
    <property type="nucleotide sequence ID" value="NZ_CP060780.1"/>
</dbReference>
<gene>
    <name evidence="1" type="ORF">H9L15_12060</name>
</gene>
<sequence>MVSIDGIPIGYLEDARHRASLQASFLELARFSGFPSTSSEVRAIEMGSVETSETLIDAWQTGDGRLRTRWSADGAGCIVRAYQHDPEKGGSLALLGEGLVIAATDFIDVNLRNPFFPLFLFWPILTALSAARKCLFFRRFVGRCAFSRAALASARSEQGNSKRHRHSWS</sequence>
<dbReference type="EMBL" id="CP060780">
    <property type="protein sequence ID" value="QNP42809.1"/>
    <property type="molecule type" value="Genomic_DNA"/>
</dbReference>
<protein>
    <submittedName>
        <fullName evidence="1">Uncharacterized protein</fullName>
    </submittedName>
</protein>
<name>A0ABX6T066_9SPHN</name>
<proteinExistence type="predicted"/>
<keyword evidence="2" id="KW-1185">Reference proteome</keyword>
<organism evidence="1 2">
    <name type="scientific">Sphingomonas daechungensis</name>
    <dbReference type="NCBI Taxonomy" id="1176646"/>
    <lineage>
        <taxon>Bacteria</taxon>
        <taxon>Pseudomonadati</taxon>
        <taxon>Pseudomonadota</taxon>
        <taxon>Alphaproteobacteria</taxon>
        <taxon>Sphingomonadales</taxon>
        <taxon>Sphingomonadaceae</taxon>
        <taxon>Sphingomonas</taxon>
    </lineage>
</organism>